<dbReference type="PROSITE" id="PS50404">
    <property type="entry name" value="GST_NTER"/>
    <property type="match status" value="1"/>
</dbReference>
<dbReference type="PROSITE" id="PS50405">
    <property type="entry name" value="GST_CTER"/>
    <property type="match status" value="1"/>
</dbReference>
<dbReference type="InterPro" id="IPR036249">
    <property type="entry name" value="Thioredoxin-like_sf"/>
</dbReference>
<comment type="similarity">
    <text evidence="2">Belongs to the GST superfamily.</text>
</comment>
<dbReference type="InterPro" id="IPR010987">
    <property type="entry name" value="Glutathione-S-Trfase_C-like"/>
</dbReference>
<feature type="domain" description="GST C-terminal" evidence="4">
    <location>
        <begin position="87"/>
        <end position="215"/>
    </location>
</feature>
<accession>A0ABD1EUD8</accession>
<dbReference type="InterPro" id="IPR036282">
    <property type="entry name" value="Glutathione-S-Trfase_C_sf"/>
</dbReference>
<dbReference type="Gene3D" id="3.40.30.10">
    <property type="entry name" value="Glutaredoxin"/>
    <property type="match status" value="1"/>
</dbReference>
<dbReference type="PANTHER" id="PTHR43969">
    <property type="entry name" value="GLUTATHIONE S TRANSFERASE D10, ISOFORM A-RELATED"/>
    <property type="match status" value="1"/>
</dbReference>
<evidence type="ECO:0000259" key="4">
    <source>
        <dbReference type="PROSITE" id="PS50405"/>
    </source>
</evidence>
<name>A0ABD1EUD8_HYPHA</name>
<dbReference type="FunFam" id="3.40.30.10:FF:000034">
    <property type="entry name" value="glutathione S-transferase 1"/>
    <property type="match status" value="1"/>
</dbReference>
<sequence length="215" mass="24685">MVRKLYMVWGSPPVNAVLITARALNVNLDLHELDFAKQEHLQDWFLQINPSHTVPTLDDGVILWDSHAILMYLAETYGKNSGLYSEKLEEKMKIFQILNLDCGTVFRKMSDCIKPIFYDNKKTLEPKALEAAKETYVVLERILKKNKFLVGDRLTIADISVFSSVAAQHIFLPIDEREFPNLNKWFIHFQSLDMTKAAEKGIEALKIGLQTKCLL</sequence>
<dbReference type="Gene3D" id="1.20.1050.10">
    <property type="match status" value="1"/>
</dbReference>
<dbReference type="FunFam" id="1.20.1050.10:FF:000007">
    <property type="entry name" value="Glutathione S-transferase 1-1"/>
    <property type="match status" value="1"/>
</dbReference>
<dbReference type="SUPFAM" id="SSF52833">
    <property type="entry name" value="Thioredoxin-like"/>
    <property type="match status" value="1"/>
</dbReference>
<evidence type="ECO:0000256" key="2">
    <source>
        <dbReference type="RuleBase" id="RU003494"/>
    </source>
</evidence>
<dbReference type="Pfam" id="PF00043">
    <property type="entry name" value="GST_C"/>
    <property type="match status" value="1"/>
</dbReference>
<comment type="subunit">
    <text evidence="1">Homodimer.</text>
</comment>
<dbReference type="EMBL" id="JBDJPC010000005">
    <property type="protein sequence ID" value="KAL1502345.1"/>
    <property type="molecule type" value="Genomic_DNA"/>
</dbReference>
<dbReference type="PANTHER" id="PTHR43969:SF4">
    <property type="entry name" value="FI01423P-RELATED"/>
    <property type="match status" value="1"/>
</dbReference>
<evidence type="ECO:0000256" key="1">
    <source>
        <dbReference type="ARBA" id="ARBA00011738"/>
    </source>
</evidence>
<dbReference type="SUPFAM" id="SSF47616">
    <property type="entry name" value="GST C-terminal domain-like"/>
    <property type="match status" value="1"/>
</dbReference>
<dbReference type="AlphaFoldDB" id="A0ABD1EUD8"/>
<evidence type="ECO:0008006" key="7">
    <source>
        <dbReference type="Google" id="ProtNLM"/>
    </source>
</evidence>
<gene>
    <name evidence="5" type="ORF">ABEB36_007499</name>
</gene>
<evidence type="ECO:0000259" key="3">
    <source>
        <dbReference type="PROSITE" id="PS50404"/>
    </source>
</evidence>
<organism evidence="5 6">
    <name type="scientific">Hypothenemus hampei</name>
    <name type="common">Coffee berry borer</name>
    <dbReference type="NCBI Taxonomy" id="57062"/>
    <lineage>
        <taxon>Eukaryota</taxon>
        <taxon>Metazoa</taxon>
        <taxon>Ecdysozoa</taxon>
        <taxon>Arthropoda</taxon>
        <taxon>Hexapoda</taxon>
        <taxon>Insecta</taxon>
        <taxon>Pterygota</taxon>
        <taxon>Neoptera</taxon>
        <taxon>Endopterygota</taxon>
        <taxon>Coleoptera</taxon>
        <taxon>Polyphaga</taxon>
        <taxon>Cucujiformia</taxon>
        <taxon>Curculionidae</taxon>
        <taxon>Scolytinae</taxon>
        <taxon>Hypothenemus</taxon>
    </lineage>
</organism>
<reference evidence="5 6" key="1">
    <citation type="submission" date="2024-05" db="EMBL/GenBank/DDBJ databases">
        <title>Genetic variation in Jamaican populations of the coffee berry borer (Hypothenemus hampei).</title>
        <authorList>
            <person name="Errbii M."/>
            <person name="Myrie A."/>
        </authorList>
    </citation>
    <scope>NUCLEOTIDE SEQUENCE [LARGE SCALE GENOMIC DNA]</scope>
    <source>
        <strain evidence="5">JA-Hopewell-2020-01-JO</strain>
        <tissue evidence="5">Whole body</tissue>
    </source>
</reference>
<feature type="domain" description="GST N-terminal" evidence="3">
    <location>
        <begin position="1"/>
        <end position="81"/>
    </location>
</feature>
<proteinExistence type="inferred from homology"/>
<comment type="caution">
    <text evidence="5">The sequence shown here is derived from an EMBL/GenBank/DDBJ whole genome shotgun (WGS) entry which is preliminary data.</text>
</comment>
<protein>
    <recommendedName>
        <fullName evidence="7">Glutathione transferase</fullName>
    </recommendedName>
</protein>
<dbReference type="SFLD" id="SFLDG01153">
    <property type="entry name" value="Main.4:_Theta-like"/>
    <property type="match status" value="1"/>
</dbReference>
<dbReference type="GO" id="GO:0003824">
    <property type="term" value="F:catalytic activity"/>
    <property type="evidence" value="ECO:0007669"/>
    <property type="project" value="UniProtKB-ARBA"/>
</dbReference>
<dbReference type="InterPro" id="IPR004046">
    <property type="entry name" value="GST_C"/>
</dbReference>
<dbReference type="SFLD" id="SFLDS00019">
    <property type="entry name" value="Glutathione_Transferase_(cytos"/>
    <property type="match status" value="1"/>
</dbReference>
<dbReference type="SFLD" id="SFLDG00358">
    <property type="entry name" value="Main_(cytGST)"/>
    <property type="match status" value="1"/>
</dbReference>
<dbReference type="InterPro" id="IPR004045">
    <property type="entry name" value="Glutathione_S-Trfase_N"/>
</dbReference>
<dbReference type="InterPro" id="IPR040079">
    <property type="entry name" value="Glutathione_S-Trfase"/>
</dbReference>
<evidence type="ECO:0000313" key="6">
    <source>
        <dbReference type="Proteomes" id="UP001566132"/>
    </source>
</evidence>
<evidence type="ECO:0000313" key="5">
    <source>
        <dbReference type="EMBL" id="KAL1502345.1"/>
    </source>
</evidence>
<dbReference type="Proteomes" id="UP001566132">
    <property type="component" value="Unassembled WGS sequence"/>
</dbReference>
<dbReference type="Pfam" id="PF02798">
    <property type="entry name" value="GST_N"/>
    <property type="match status" value="1"/>
</dbReference>
<keyword evidence="6" id="KW-1185">Reference proteome</keyword>